<dbReference type="InterPro" id="IPR019644">
    <property type="entry name" value="DUF2508"/>
</dbReference>
<sequence>MRHDEKDGNTEEPGSKGMISLRFFSQEKDCKSRFEEIQEEMKQTRREWERTKEQLDHLTDPDLVDSAIYRLNSLEKRCMYLMKELKALQSKVV</sequence>
<name>A0ABW4CCT8_9BACL</name>
<accession>A0ABW4CCT8</accession>
<evidence type="ECO:0000313" key="2">
    <source>
        <dbReference type="EMBL" id="MFD1427355.1"/>
    </source>
</evidence>
<reference evidence="3" key="1">
    <citation type="journal article" date="2019" name="Int. J. Syst. Evol. Microbiol.">
        <title>The Global Catalogue of Microorganisms (GCM) 10K type strain sequencing project: providing services to taxonomists for standard genome sequencing and annotation.</title>
        <authorList>
            <consortium name="The Broad Institute Genomics Platform"/>
            <consortium name="The Broad Institute Genome Sequencing Center for Infectious Disease"/>
            <person name="Wu L."/>
            <person name="Ma J."/>
        </authorList>
    </citation>
    <scope>NUCLEOTIDE SEQUENCE [LARGE SCALE GENOMIC DNA]</scope>
    <source>
        <strain evidence="3">S1</strain>
    </source>
</reference>
<feature type="coiled-coil region" evidence="1">
    <location>
        <begin position="27"/>
        <end position="91"/>
    </location>
</feature>
<proteinExistence type="predicted"/>
<dbReference type="EMBL" id="JBHTNU010000009">
    <property type="protein sequence ID" value="MFD1427355.1"/>
    <property type="molecule type" value="Genomic_DNA"/>
</dbReference>
<evidence type="ECO:0000256" key="1">
    <source>
        <dbReference type="SAM" id="Coils"/>
    </source>
</evidence>
<dbReference type="Pfam" id="PF10704">
    <property type="entry name" value="DUF2508"/>
    <property type="match status" value="1"/>
</dbReference>
<keyword evidence="1" id="KW-0175">Coiled coil</keyword>
<organism evidence="2 3">
    <name type="scientific">Kroppenstedtia sanguinis</name>
    <dbReference type="NCBI Taxonomy" id="1380684"/>
    <lineage>
        <taxon>Bacteria</taxon>
        <taxon>Bacillati</taxon>
        <taxon>Bacillota</taxon>
        <taxon>Bacilli</taxon>
        <taxon>Bacillales</taxon>
        <taxon>Thermoactinomycetaceae</taxon>
        <taxon>Kroppenstedtia</taxon>
    </lineage>
</organism>
<dbReference type="Proteomes" id="UP001597282">
    <property type="component" value="Unassembled WGS sequence"/>
</dbReference>
<dbReference type="RefSeq" id="WP_380165305.1">
    <property type="nucleotide sequence ID" value="NZ_JBHTNU010000009.1"/>
</dbReference>
<protein>
    <submittedName>
        <fullName evidence="2">DUF2508 family protein</fullName>
    </submittedName>
</protein>
<gene>
    <name evidence="2" type="ORF">ACFQ4Y_10495</name>
</gene>
<keyword evidence="3" id="KW-1185">Reference proteome</keyword>
<comment type="caution">
    <text evidence="2">The sequence shown here is derived from an EMBL/GenBank/DDBJ whole genome shotgun (WGS) entry which is preliminary data.</text>
</comment>
<evidence type="ECO:0000313" key="3">
    <source>
        <dbReference type="Proteomes" id="UP001597282"/>
    </source>
</evidence>